<name>A0ABT8QU81_9FIRM</name>
<evidence type="ECO:0000313" key="3">
    <source>
        <dbReference type="Proteomes" id="UP001176021"/>
    </source>
</evidence>
<evidence type="ECO:0000313" key="2">
    <source>
        <dbReference type="EMBL" id="MDO0824919.1"/>
    </source>
</evidence>
<protein>
    <submittedName>
        <fullName evidence="2">Sugar phosphate nucleotidyltransferase</fullName>
    </submittedName>
</protein>
<evidence type="ECO:0000259" key="1">
    <source>
        <dbReference type="Pfam" id="PF00483"/>
    </source>
</evidence>
<reference evidence="2" key="1">
    <citation type="submission" date="2022-05" db="EMBL/GenBank/DDBJ databases">
        <title>Expanded diversity of anoxic marine methylotrophy in a Black Sea sulfate reducing microorganism.</title>
        <authorList>
            <person name="Fischer P.Q."/>
            <person name="Stams A.J.M."/>
            <person name="Villanueva L."/>
            <person name="Sousa D.Z."/>
        </authorList>
    </citation>
    <scope>NUCLEOTIDE SEQUENCE</scope>
    <source>
        <strain evidence="2">P130</strain>
    </source>
</reference>
<dbReference type="EMBL" id="JAMJEV010000018">
    <property type="protein sequence ID" value="MDO0824919.1"/>
    <property type="molecule type" value="Genomic_DNA"/>
</dbReference>
<dbReference type="Pfam" id="PF00483">
    <property type="entry name" value="NTP_transferase"/>
    <property type="match status" value="1"/>
</dbReference>
<dbReference type="SUPFAM" id="SSF53448">
    <property type="entry name" value="Nucleotide-diphospho-sugar transferases"/>
    <property type="match status" value="1"/>
</dbReference>
<proteinExistence type="predicted"/>
<keyword evidence="3" id="KW-1185">Reference proteome</keyword>
<accession>A0ABT8QU81</accession>
<dbReference type="PANTHER" id="PTHR42883">
    <property type="entry name" value="GLUCOSE-1-PHOSPHATE THYMIDYLTRANSFERASE"/>
    <property type="match status" value="1"/>
</dbReference>
<sequence>MNLQDDLLVIAGDNALDFSFGGFIRFAKEKGTSCVMCHEENDIKKQQKTAIIVKDESGLITSYEEKPKEPKGNLAVPPFYCYRVQDAGRIEEAVKDGCNTDAPGSFAAWLSHKTDVHAWLMPGKRYDIGDMKSYEYVQSVFSK</sequence>
<gene>
    <name evidence="2" type="ORF">M8H41_18965</name>
</gene>
<dbReference type="Proteomes" id="UP001176021">
    <property type="component" value="Unassembled WGS sequence"/>
</dbReference>
<dbReference type="PANTHER" id="PTHR42883:SF2">
    <property type="entry name" value="THYMIDYLYLTRANSFERASE"/>
    <property type="match status" value="1"/>
</dbReference>
<dbReference type="Gene3D" id="3.90.550.10">
    <property type="entry name" value="Spore Coat Polysaccharide Biosynthesis Protein SpsA, Chain A"/>
    <property type="match status" value="1"/>
</dbReference>
<comment type="caution">
    <text evidence="2">The sequence shown here is derived from an EMBL/GenBank/DDBJ whole genome shotgun (WGS) entry which is preliminary data.</text>
</comment>
<feature type="domain" description="Nucleotidyl transferase" evidence="1">
    <location>
        <begin position="5"/>
        <end position="136"/>
    </location>
</feature>
<dbReference type="InterPro" id="IPR029044">
    <property type="entry name" value="Nucleotide-diphossugar_trans"/>
</dbReference>
<dbReference type="InterPro" id="IPR005835">
    <property type="entry name" value="NTP_transferase_dom"/>
</dbReference>
<organism evidence="2 3">
    <name type="scientific">Desulfosporosinus nitroreducens</name>
    <dbReference type="NCBI Taxonomy" id="2018668"/>
    <lineage>
        <taxon>Bacteria</taxon>
        <taxon>Bacillati</taxon>
        <taxon>Bacillota</taxon>
        <taxon>Clostridia</taxon>
        <taxon>Eubacteriales</taxon>
        <taxon>Desulfitobacteriaceae</taxon>
        <taxon>Desulfosporosinus</taxon>
    </lineage>
</organism>